<feature type="compositionally biased region" description="Low complexity" evidence="1">
    <location>
        <begin position="40"/>
        <end position="50"/>
    </location>
</feature>
<name>A0ABW2G717_9ACTN</name>
<evidence type="ECO:0000313" key="3">
    <source>
        <dbReference type="Proteomes" id="UP001596435"/>
    </source>
</evidence>
<reference evidence="3" key="1">
    <citation type="journal article" date="2019" name="Int. J. Syst. Evol. Microbiol.">
        <title>The Global Catalogue of Microorganisms (GCM) 10K type strain sequencing project: providing services to taxonomists for standard genome sequencing and annotation.</title>
        <authorList>
            <consortium name="The Broad Institute Genomics Platform"/>
            <consortium name="The Broad Institute Genome Sequencing Center for Infectious Disease"/>
            <person name="Wu L."/>
            <person name="Ma J."/>
        </authorList>
    </citation>
    <scope>NUCLEOTIDE SEQUENCE [LARGE SCALE GENOMIC DNA]</scope>
    <source>
        <strain evidence="3">CGMCC 1.12859</strain>
    </source>
</reference>
<evidence type="ECO:0000313" key="2">
    <source>
        <dbReference type="EMBL" id="MFC7183791.1"/>
    </source>
</evidence>
<proteinExistence type="predicted"/>
<protein>
    <submittedName>
        <fullName evidence="2">Uncharacterized protein</fullName>
    </submittedName>
</protein>
<organism evidence="2 3">
    <name type="scientific">Kitasatospora paranensis</name>
    <dbReference type="NCBI Taxonomy" id="258053"/>
    <lineage>
        <taxon>Bacteria</taxon>
        <taxon>Bacillati</taxon>
        <taxon>Actinomycetota</taxon>
        <taxon>Actinomycetes</taxon>
        <taxon>Kitasatosporales</taxon>
        <taxon>Streptomycetaceae</taxon>
        <taxon>Kitasatospora</taxon>
    </lineage>
</organism>
<gene>
    <name evidence="2" type="ORF">ACFQMG_30020</name>
</gene>
<keyword evidence="3" id="KW-1185">Reference proteome</keyword>
<comment type="caution">
    <text evidence="2">The sequence shown here is derived from an EMBL/GenBank/DDBJ whole genome shotgun (WGS) entry which is preliminary data.</text>
</comment>
<dbReference type="EMBL" id="JBHTAJ010000078">
    <property type="protein sequence ID" value="MFC7183791.1"/>
    <property type="molecule type" value="Genomic_DNA"/>
</dbReference>
<dbReference type="Proteomes" id="UP001596435">
    <property type="component" value="Unassembled WGS sequence"/>
</dbReference>
<feature type="region of interest" description="Disordered" evidence="1">
    <location>
        <begin position="40"/>
        <end position="59"/>
    </location>
</feature>
<evidence type="ECO:0000256" key="1">
    <source>
        <dbReference type="SAM" id="MobiDB-lite"/>
    </source>
</evidence>
<accession>A0ABW2G717</accession>
<sequence length="59" mass="5650">MSKTLIARFSAVLLAAGLALWVAPVWGAGAAPVVLADGPAPTATPTPTGTSGPGTGECC</sequence>
<dbReference type="RefSeq" id="WP_345708115.1">
    <property type="nucleotide sequence ID" value="NZ_BAABKV010000001.1"/>
</dbReference>